<comment type="function">
    <text evidence="9">This protein is one of the two subunits of integration host factor, a specific DNA-binding protein that functions in genetic recombination as well as in transcriptional and translational control.</text>
</comment>
<evidence type="ECO:0000256" key="1">
    <source>
        <dbReference type="ARBA" id="ARBA00010529"/>
    </source>
</evidence>
<dbReference type="AlphaFoldDB" id="A0A7H1AZU0"/>
<dbReference type="GO" id="GO:0003677">
    <property type="term" value="F:DNA binding"/>
    <property type="evidence" value="ECO:0007669"/>
    <property type="project" value="UniProtKB-KW"/>
</dbReference>
<keyword evidence="4 9" id="KW-0805">Transcription regulation</keyword>
<keyword evidence="5 9" id="KW-0238">DNA-binding</keyword>
<dbReference type="InterPro" id="IPR005685">
    <property type="entry name" value="IHF_beta"/>
</dbReference>
<keyword evidence="3 9" id="KW-0810">Translation regulation</keyword>
<sequence>MTKLELFEKLSERRIPISDQNIKHAIKEILEYMTISLVQKRKIEIRGFGSFSLHYRSSRFGRNPKTGNKIQLNSKYVPYFKPGKKLRDRININK</sequence>
<dbReference type="GO" id="GO:0006417">
    <property type="term" value="P:regulation of translation"/>
    <property type="evidence" value="ECO:0007669"/>
    <property type="project" value="UniProtKB-KW"/>
</dbReference>
<dbReference type="GO" id="GO:0006310">
    <property type="term" value="P:DNA recombination"/>
    <property type="evidence" value="ECO:0007669"/>
    <property type="project" value="UniProtKB-KW"/>
</dbReference>
<evidence type="ECO:0000256" key="9">
    <source>
        <dbReference type="RuleBase" id="RU003941"/>
    </source>
</evidence>
<protein>
    <recommendedName>
        <fullName evidence="2 9">Integration host factor subunit beta</fullName>
    </recommendedName>
</protein>
<keyword evidence="7 9" id="KW-0233">DNA recombination</keyword>
<dbReference type="NCBIfam" id="NF001222">
    <property type="entry name" value="PRK00199.1"/>
    <property type="match status" value="1"/>
</dbReference>
<accession>A0A7H1AZU0</accession>
<reference evidence="10 11" key="1">
    <citation type="submission" date="2020-09" db="EMBL/GenBank/DDBJ databases">
        <title>Genome sequence of the banana aphid, Pentalonia nigronervosa Coquerel (Hemiptera: Aphididae) and its symbionts.</title>
        <authorList>
            <person name="Mathers T.C."/>
            <person name="Mugford S.T."/>
            <person name="Hogenhout S.A."/>
            <person name="Tripathi L."/>
        </authorList>
    </citation>
    <scope>NUCLEOTIDE SEQUENCE [LARGE SCALE GENOMIC DNA]</scope>
    <source>
        <strain evidence="10">Ba4</strain>
    </source>
</reference>
<dbReference type="EMBL" id="CP061275">
    <property type="protein sequence ID" value="QNS01995.1"/>
    <property type="molecule type" value="Genomic_DNA"/>
</dbReference>
<evidence type="ECO:0000313" key="11">
    <source>
        <dbReference type="Proteomes" id="UP000516346"/>
    </source>
</evidence>
<gene>
    <name evidence="10" type="ORF">ICW73_00805</name>
</gene>
<evidence type="ECO:0000256" key="7">
    <source>
        <dbReference type="ARBA" id="ARBA00023172"/>
    </source>
</evidence>
<evidence type="ECO:0000256" key="4">
    <source>
        <dbReference type="ARBA" id="ARBA00023015"/>
    </source>
</evidence>
<dbReference type="SUPFAM" id="SSF47729">
    <property type="entry name" value="IHF-like DNA-binding proteins"/>
    <property type="match status" value="1"/>
</dbReference>
<evidence type="ECO:0000256" key="5">
    <source>
        <dbReference type="ARBA" id="ARBA00023125"/>
    </source>
</evidence>
<dbReference type="Pfam" id="PF00216">
    <property type="entry name" value="Bac_DNA_binding"/>
    <property type="match status" value="1"/>
</dbReference>
<dbReference type="Gene3D" id="4.10.520.10">
    <property type="entry name" value="IHF-like DNA-binding proteins"/>
    <property type="match status" value="1"/>
</dbReference>
<evidence type="ECO:0000313" key="10">
    <source>
        <dbReference type="EMBL" id="QNS01995.1"/>
    </source>
</evidence>
<comment type="similarity">
    <text evidence="1 8">Belongs to the bacterial histone-like protein family.</text>
</comment>
<dbReference type="CDD" id="cd13836">
    <property type="entry name" value="IHF_B"/>
    <property type="match status" value="1"/>
</dbReference>
<dbReference type="InterPro" id="IPR010992">
    <property type="entry name" value="IHF-like_DNA-bd_dom_sf"/>
</dbReference>
<dbReference type="NCBIfam" id="TIGR00988">
    <property type="entry name" value="hip"/>
    <property type="match status" value="1"/>
</dbReference>
<dbReference type="GO" id="GO:0030527">
    <property type="term" value="F:structural constituent of chromatin"/>
    <property type="evidence" value="ECO:0007669"/>
    <property type="project" value="InterPro"/>
</dbReference>
<dbReference type="Proteomes" id="UP000516346">
    <property type="component" value="Chromosome"/>
</dbReference>
<dbReference type="PANTHER" id="PTHR33175">
    <property type="entry name" value="DNA-BINDING PROTEIN HU"/>
    <property type="match status" value="1"/>
</dbReference>
<dbReference type="GO" id="GO:0006355">
    <property type="term" value="P:regulation of DNA-templated transcription"/>
    <property type="evidence" value="ECO:0007669"/>
    <property type="project" value="InterPro"/>
</dbReference>
<evidence type="ECO:0000256" key="8">
    <source>
        <dbReference type="RuleBase" id="RU003939"/>
    </source>
</evidence>
<dbReference type="GO" id="GO:0005829">
    <property type="term" value="C:cytosol"/>
    <property type="evidence" value="ECO:0007669"/>
    <property type="project" value="TreeGrafter"/>
</dbReference>
<dbReference type="InterPro" id="IPR020816">
    <property type="entry name" value="Histone-like_DNA-bd_CS"/>
</dbReference>
<evidence type="ECO:0000256" key="6">
    <source>
        <dbReference type="ARBA" id="ARBA00023163"/>
    </source>
</evidence>
<comment type="subunit">
    <text evidence="9">Heterodimer of an alpha and a beta chain.</text>
</comment>
<proteinExistence type="inferred from homology"/>
<dbReference type="PANTHER" id="PTHR33175:SF5">
    <property type="entry name" value="INTEGRATION HOST FACTOR SUBUNIT BETA"/>
    <property type="match status" value="1"/>
</dbReference>
<organism evidence="10 11">
    <name type="scientific">Buchnera aphidicola</name>
    <name type="common">Pentalonia nigronervosa</name>
    <dbReference type="NCBI Taxonomy" id="1309793"/>
    <lineage>
        <taxon>Bacteria</taxon>
        <taxon>Pseudomonadati</taxon>
        <taxon>Pseudomonadota</taxon>
        <taxon>Gammaproteobacteria</taxon>
        <taxon>Enterobacterales</taxon>
        <taxon>Erwiniaceae</taxon>
        <taxon>Buchnera</taxon>
    </lineage>
</organism>
<dbReference type="SMART" id="SM00411">
    <property type="entry name" value="BHL"/>
    <property type="match status" value="1"/>
</dbReference>
<dbReference type="GO" id="GO:0005694">
    <property type="term" value="C:chromosome"/>
    <property type="evidence" value="ECO:0007669"/>
    <property type="project" value="InterPro"/>
</dbReference>
<dbReference type="InterPro" id="IPR000119">
    <property type="entry name" value="Hist_DNA-bd"/>
</dbReference>
<evidence type="ECO:0000256" key="3">
    <source>
        <dbReference type="ARBA" id="ARBA00022845"/>
    </source>
</evidence>
<dbReference type="PROSITE" id="PS00045">
    <property type="entry name" value="HISTONE_LIKE"/>
    <property type="match status" value="1"/>
</dbReference>
<dbReference type="PRINTS" id="PR01727">
    <property type="entry name" value="DNABINDINGHU"/>
</dbReference>
<evidence type="ECO:0000256" key="2">
    <source>
        <dbReference type="ARBA" id="ARBA00018700"/>
    </source>
</evidence>
<keyword evidence="6 9" id="KW-0804">Transcription</keyword>
<name>A0A7H1AZU0_9GAMM</name>